<evidence type="ECO:0000256" key="5">
    <source>
        <dbReference type="ARBA" id="ARBA00023159"/>
    </source>
</evidence>
<evidence type="ECO:0000313" key="12">
    <source>
        <dbReference type="Proteomes" id="UP001054252"/>
    </source>
</evidence>
<dbReference type="GO" id="GO:0003677">
    <property type="term" value="F:DNA binding"/>
    <property type="evidence" value="ECO:0007669"/>
    <property type="project" value="UniProtKB-KW"/>
</dbReference>
<dbReference type="CDD" id="cd00018">
    <property type="entry name" value="AP2"/>
    <property type="match status" value="1"/>
</dbReference>
<sequence>MNRDSSWIKYTEHRTVTSKVVRPWSGWDSMDSGSLKTPRIVRISVTDGDATDSSSDEDQELNQRVVKRHINEIKIEAFSAVHITRQSKQIRQTTKNNTGLGRSKKQQHFPNGIKYIGVRQRPWGRWASEIRDPKTRSRVWLGTYDTPEEAALAYDKAAIRIKGPDAQTNFSKFPLKYTPPPRIDINSYTNSGYDSGKDSQSLCSPTSVLRFQPNEETDVGTESKAECSHVQIRHSDQPIEADPIQDPKEESSESLLHESLLDPYLFCSESSPAIFPDDTILLEESTLKDDYLNFSDELDIDFGSFSWDVENYY</sequence>
<evidence type="ECO:0000313" key="11">
    <source>
        <dbReference type="EMBL" id="GKU96724.1"/>
    </source>
</evidence>
<evidence type="ECO:0000256" key="6">
    <source>
        <dbReference type="ARBA" id="ARBA00023163"/>
    </source>
</evidence>
<name>A0AAV5IEE9_9ROSI</name>
<dbReference type="GO" id="GO:0009873">
    <property type="term" value="P:ethylene-activated signaling pathway"/>
    <property type="evidence" value="ECO:0007669"/>
    <property type="project" value="UniProtKB-KW"/>
</dbReference>
<feature type="domain" description="AP2/ERF" evidence="10">
    <location>
        <begin position="114"/>
        <end position="171"/>
    </location>
</feature>
<keyword evidence="5" id="KW-0010">Activator</keyword>
<dbReference type="GO" id="GO:0003700">
    <property type="term" value="F:DNA-binding transcription factor activity"/>
    <property type="evidence" value="ECO:0007669"/>
    <property type="project" value="InterPro"/>
</dbReference>
<keyword evidence="2" id="KW-0936">Ethylene signaling pathway</keyword>
<dbReference type="SMART" id="SM00380">
    <property type="entry name" value="AP2"/>
    <property type="match status" value="1"/>
</dbReference>
<dbReference type="GO" id="GO:0005634">
    <property type="term" value="C:nucleus"/>
    <property type="evidence" value="ECO:0007669"/>
    <property type="project" value="UniProtKB-SubCell"/>
</dbReference>
<comment type="subcellular location">
    <subcellularLocation>
        <location evidence="1">Nucleus</location>
    </subcellularLocation>
</comment>
<keyword evidence="4" id="KW-0238">DNA-binding</keyword>
<dbReference type="PANTHER" id="PTHR31194">
    <property type="entry name" value="SHN SHINE , DNA BINDING / TRANSCRIPTION FACTOR"/>
    <property type="match status" value="1"/>
</dbReference>
<keyword evidence="7" id="KW-0539">Nucleus</keyword>
<reference evidence="11 12" key="1">
    <citation type="journal article" date="2021" name="Commun. Biol.">
        <title>The genome of Shorea leprosula (Dipterocarpaceae) highlights the ecological relevance of drought in aseasonal tropical rainforests.</title>
        <authorList>
            <person name="Ng K.K.S."/>
            <person name="Kobayashi M.J."/>
            <person name="Fawcett J.A."/>
            <person name="Hatakeyama M."/>
            <person name="Paape T."/>
            <person name="Ng C.H."/>
            <person name="Ang C.C."/>
            <person name="Tnah L.H."/>
            <person name="Lee C.T."/>
            <person name="Nishiyama T."/>
            <person name="Sese J."/>
            <person name="O'Brien M.J."/>
            <person name="Copetti D."/>
            <person name="Mohd Noor M.I."/>
            <person name="Ong R.C."/>
            <person name="Putra M."/>
            <person name="Sireger I.Z."/>
            <person name="Indrioko S."/>
            <person name="Kosugi Y."/>
            <person name="Izuno A."/>
            <person name="Isagi Y."/>
            <person name="Lee S.L."/>
            <person name="Shimizu K.K."/>
        </authorList>
    </citation>
    <scope>NUCLEOTIDE SEQUENCE [LARGE SCALE GENOMIC DNA]</scope>
    <source>
        <strain evidence="11">214</strain>
    </source>
</reference>
<dbReference type="PROSITE" id="PS51032">
    <property type="entry name" value="AP2_ERF"/>
    <property type="match status" value="1"/>
</dbReference>
<dbReference type="InterPro" id="IPR036955">
    <property type="entry name" value="AP2/ERF_dom_sf"/>
</dbReference>
<evidence type="ECO:0000256" key="1">
    <source>
        <dbReference type="ARBA" id="ARBA00004123"/>
    </source>
</evidence>
<dbReference type="EMBL" id="BPVZ01000010">
    <property type="protein sequence ID" value="GKU96724.1"/>
    <property type="molecule type" value="Genomic_DNA"/>
</dbReference>
<dbReference type="FunFam" id="3.30.730.10:FF:000001">
    <property type="entry name" value="Ethylene-responsive transcription factor 2"/>
    <property type="match status" value="1"/>
</dbReference>
<accession>A0AAV5IEE9</accession>
<dbReference type="InterPro" id="IPR001471">
    <property type="entry name" value="AP2/ERF_dom"/>
</dbReference>
<dbReference type="AlphaFoldDB" id="A0AAV5IEE9"/>
<keyword evidence="12" id="KW-1185">Reference proteome</keyword>
<dbReference type="PANTHER" id="PTHR31194:SF152">
    <property type="entry name" value="ETHYLENE-RESPONSIVE TRANSCRIPTION FACTOR CRF5-RELATED"/>
    <property type="match status" value="1"/>
</dbReference>
<evidence type="ECO:0000256" key="3">
    <source>
        <dbReference type="ARBA" id="ARBA00023015"/>
    </source>
</evidence>
<dbReference type="Proteomes" id="UP001054252">
    <property type="component" value="Unassembled WGS sequence"/>
</dbReference>
<evidence type="ECO:0000256" key="8">
    <source>
        <dbReference type="ARBA" id="ARBA00024343"/>
    </source>
</evidence>
<comment type="caution">
    <text evidence="11">The sequence shown here is derived from an EMBL/GenBank/DDBJ whole genome shotgun (WGS) entry which is preliminary data.</text>
</comment>
<evidence type="ECO:0000256" key="7">
    <source>
        <dbReference type="ARBA" id="ARBA00023242"/>
    </source>
</evidence>
<feature type="region of interest" description="Disordered" evidence="9">
    <location>
        <begin position="232"/>
        <end position="253"/>
    </location>
</feature>
<comment type="similarity">
    <text evidence="8">Belongs to the AP2/ERF transcription factor family. ERF subfamily.</text>
</comment>
<dbReference type="SUPFAM" id="SSF54171">
    <property type="entry name" value="DNA-binding domain"/>
    <property type="match status" value="1"/>
</dbReference>
<protein>
    <recommendedName>
        <fullName evidence="10">AP2/ERF domain-containing protein</fullName>
    </recommendedName>
</protein>
<evidence type="ECO:0000259" key="10">
    <source>
        <dbReference type="PROSITE" id="PS51032"/>
    </source>
</evidence>
<organism evidence="11 12">
    <name type="scientific">Rubroshorea leprosula</name>
    <dbReference type="NCBI Taxonomy" id="152421"/>
    <lineage>
        <taxon>Eukaryota</taxon>
        <taxon>Viridiplantae</taxon>
        <taxon>Streptophyta</taxon>
        <taxon>Embryophyta</taxon>
        <taxon>Tracheophyta</taxon>
        <taxon>Spermatophyta</taxon>
        <taxon>Magnoliopsida</taxon>
        <taxon>eudicotyledons</taxon>
        <taxon>Gunneridae</taxon>
        <taxon>Pentapetalae</taxon>
        <taxon>rosids</taxon>
        <taxon>malvids</taxon>
        <taxon>Malvales</taxon>
        <taxon>Dipterocarpaceae</taxon>
        <taxon>Rubroshorea</taxon>
    </lineage>
</organism>
<evidence type="ECO:0000256" key="9">
    <source>
        <dbReference type="SAM" id="MobiDB-lite"/>
    </source>
</evidence>
<evidence type="ECO:0000256" key="2">
    <source>
        <dbReference type="ARBA" id="ARBA00022745"/>
    </source>
</evidence>
<dbReference type="PRINTS" id="PR00367">
    <property type="entry name" value="ETHRSPELEMNT"/>
</dbReference>
<dbReference type="InterPro" id="IPR050913">
    <property type="entry name" value="AP2/ERF_ERF"/>
</dbReference>
<dbReference type="Gene3D" id="3.30.730.10">
    <property type="entry name" value="AP2/ERF domain"/>
    <property type="match status" value="1"/>
</dbReference>
<feature type="region of interest" description="Disordered" evidence="9">
    <location>
        <begin position="86"/>
        <end position="107"/>
    </location>
</feature>
<dbReference type="Pfam" id="PF00847">
    <property type="entry name" value="AP2"/>
    <property type="match status" value="1"/>
</dbReference>
<proteinExistence type="inferred from homology"/>
<keyword evidence="3" id="KW-0805">Transcription regulation</keyword>
<feature type="compositionally biased region" description="Polar residues" evidence="9">
    <location>
        <begin position="86"/>
        <end position="100"/>
    </location>
</feature>
<keyword evidence="6" id="KW-0804">Transcription</keyword>
<gene>
    <name evidence="11" type="ORF">SLEP1_g9928</name>
</gene>
<evidence type="ECO:0000256" key="4">
    <source>
        <dbReference type="ARBA" id="ARBA00023125"/>
    </source>
</evidence>
<dbReference type="InterPro" id="IPR016177">
    <property type="entry name" value="DNA-bd_dom_sf"/>
</dbReference>